<dbReference type="Proteomes" id="UP000541610">
    <property type="component" value="Unassembled WGS sequence"/>
</dbReference>
<dbReference type="PANTHER" id="PTHR15090:SF8">
    <property type="entry name" value="ZZ-TYPE ZINC FINGER-CONTAINING PROTEIN"/>
    <property type="match status" value="1"/>
</dbReference>
<keyword evidence="1" id="KW-0479">Metal-binding</keyword>
<evidence type="ECO:0000256" key="5">
    <source>
        <dbReference type="SAM" id="MobiDB-lite"/>
    </source>
</evidence>
<sequence>MKEDAFFIAKLVYGKESLQCRCPERTVHSVGELHRLIQEAWPSLKSIPYKVAFRGGQDLDTWARDYLTSGLLSEGLADLVYMFPRLKLRVTVSQTPKVSSSSKNKPQPMDGHKPASIHLQSCEGCQMFPIVGRSFNCTTCPSGVLCAWCFDDHDKTHTIAPLTLSFDGVWEGKFLKQNAQDMMAILRERHRPCFDSIQVGENPLPSMVAEVFSKSESHHEAIASTLWDDGKALLCYRPYCHACRASAPRMRKFQCDGRGNINLCDACFILWEDDILKIAYKCSRVLLAGAWNPAGKGPWRPAHYGVTCGECGMCPILGRRYHCDFCTEHDLCEGCYNEKANANHRKTHLFTLVVEPIKVWTVQIREPKGTLMSTIPCERCGQLPIGGATYSTVALPDSHYCLPCYREGLRFEALCVRGPYNAQYYPVNRGAFKIRQKKLEALENSLASSWLMEPLDRQLKGQDPYPSEADHAPNPVLWADEPPRVAKPHHPSRSLGVMLDDYVLKVNYGEESLRVKLKAEKFRTLAHLKGLISAAWPFLGEDEWKIIRPDGGVLEQRSLKNSVVTLLSEDVKDPSGHVPEIKLKVVPSKEPDVPAPTVRDESDGDGLQALDGHPLASAYWQTCDGCKMFPIIGKWYICFTCGQVDLCYACRKGHPGSHKLIDYSPSLDGLWDNRGLVESLHQQALKLRVLAGPTAQPKFEFEDIQKNAQSSLPPMAARTFDEDEIPDNIPDRTCYRDRGKAIDFSLFCHSCSAIVPIARRFKTDSRAAINLCDTCYLLHKDRILALAYKCSRIWEPGRMAVGRDPRPFLAVHRGCTCAECERSPITGARYTCIVCSEFDLCSRCYHSGGQASHKENHAFALVAKAVPLWSLKIREPRGTPIGEMSCKMCGNHPQDGARYRLKFDPPDSRNALYCQPCYQKMLQKEALQLRAPLGSGSRNPLPWAQSARTRSRTLRLALNTSLASRLNTHPPVIQMIRRLARQVGHFDIDDDDSDSLEWAVEPHKVLKAEHRVYDGPER</sequence>
<dbReference type="SUPFAM" id="SSF57850">
    <property type="entry name" value="RING/U-box"/>
    <property type="match status" value="4"/>
</dbReference>
<dbReference type="InterPro" id="IPR043145">
    <property type="entry name" value="Znf_ZZ_sf"/>
</dbReference>
<accession>A0A7J6N5C3</accession>
<dbReference type="GO" id="GO:0008270">
    <property type="term" value="F:zinc ion binding"/>
    <property type="evidence" value="ECO:0007669"/>
    <property type="project" value="UniProtKB-KW"/>
</dbReference>
<name>A0A7J6N5C3_PEROL</name>
<feature type="domain" description="ZZ-type" evidence="6">
    <location>
        <begin position="812"/>
        <end position="867"/>
    </location>
</feature>
<dbReference type="OrthoDB" id="313562at2759"/>
<dbReference type="Pfam" id="PF00569">
    <property type="entry name" value="ZZ"/>
    <property type="match status" value="2"/>
</dbReference>
<dbReference type="Gene3D" id="3.30.60.90">
    <property type="match status" value="4"/>
</dbReference>
<evidence type="ECO:0000259" key="6">
    <source>
        <dbReference type="PROSITE" id="PS50135"/>
    </source>
</evidence>
<evidence type="ECO:0000256" key="3">
    <source>
        <dbReference type="ARBA" id="ARBA00022833"/>
    </source>
</evidence>
<dbReference type="CDD" id="cd02249">
    <property type="entry name" value="ZZ"/>
    <property type="match status" value="1"/>
</dbReference>
<gene>
    <name evidence="7" type="primary">ZSWIM2</name>
    <name evidence="7" type="ORF">FOZ60_015782</name>
</gene>
<keyword evidence="2 4" id="KW-0863">Zinc-finger</keyword>
<evidence type="ECO:0000313" key="8">
    <source>
        <dbReference type="Proteomes" id="UP000541610"/>
    </source>
</evidence>
<evidence type="ECO:0000313" key="7">
    <source>
        <dbReference type="EMBL" id="KAF4679005.1"/>
    </source>
</evidence>
<dbReference type="AlphaFoldDB" id="A0A7J6N5C3"/>
<dbReference type="InterPro" id="IPR000433">
    <property type="entry name" value="Znf_ZZ"/>
</dbReference>
<dbReference type="SMART" id="SM00291">
    <property type="entry name" value="ZnF_ZZ"/>
    <property type="match status" value="4"/>
</dbReference>
<dbReference type="PANTHER" id="PTHR15090">
    <property type="entry name" value="SEQUESTOSOME 1-RELATED"/>
    <property type="match status" value="1"/>
</dbReference>
<dbReference type="PROSITE" id="PS01357">
    <property type="entry name" value="ZF_ZZ_1"/>
    <property type="match status" value="1"/>
</dbReference>
<feature type="region of interest" description="Disordered" evidence="5">
    <location>
        <begin position="461"/>
        <end position="491"/>
    </location>
</feature>
<protein>
    <submittedName>
        <fullName evidence="7">Zinc finger SWIM-type containing 2</fullName>
    </submittedName>
</protein>
<proteinExistence type="predicted"/>
<feature type="domain" description="ZZ-type" evidence="6">
    <location>
        <begin position="303"/>
        <end position="358"/>
    </location>
</feature>
<keyword evidence="3" id="KW-0862">Zinc</keyword>
<dbReference type="InterPro" id="IPR052260">
    <property type="entry name" value="Autophagy_Rcpt_SigReg"/>
</dbReference>
<reference evidence="7 8" key="1">
    <citation type="submission" date="2020-04" db="EMBL/GenBank/DDBJ databases">
        <title>Perkinsus olseni comparative genomics.</title>
        <authorList>
            <person name="Bogema D.R."/>
        </authorList>
    </citation>
    <scope>NUCLEOTIDE SEQUENCE [LARGE SCALE GENOMIC DNA]</scope>
    <source>
        <strain evidence="7">00978-12</strain>
    </source>
</reference>
<evidence type="ECO:0000256" key="4">
    <source>
        <dbReference type="PROSITE-ProRule" id="PRU00228"/>
    </source>
</evidence>
<evidence type="ECO:0000256" key="1">
    <source>
        <dbReference type="ARBA" id="ARBA00022723"/>
    </source>
</evidence>
<organism evidence="7 8">
    <name type="scientific">Perkinsus olseni</name>
    <name type="common">Perkinsus atlanticus</name>
    <dbReference type="NCBI Taxonomy" id="32597"/>
    <lineage>
        <taxon>Eukaryota</taxon>
        <taxon>Sar</taxon>
        <taxon>Alveolata</taxon>
        <taxon>Perkinsozoa</taxon>
        <taxon>Perkinsea</taxon>
        <taxon>Perkinsida</taxon>
        <taxon>Perkinsidae</taxon>
        <taxon>Perkinsus</taxon>
    </lineage>
</organism>
<comment type="caution">
    <text evidence="7">The sequence shown here is derived from an EMBL/GenBank/DDBJ whole genome shotgun (WGS) entry which is preliminary data.</text>
</comment>
<dbReference type="EMBL" id="JABANP010000802">
    <property type="protein sequence ID" value="KAF4679005.1"/>
    <property type="molecule type" value="Genomic_DNA"/>
</dbReference>
<evidence type="ECO:0000256" key="2">
    <source>
        <dbReference type="ARBA" id="ARBA00022771"/>
    </source>
</evidence>
<dbReference type="PROSITE" id="PS50135">
    <property type="entry name" value="ZF_ZZ_2"/>
    <property type="match status" value="2"/>
</dbReference>